<organism evidence="1 2">
    <name type="scientific">Cupriavidus malaysiensis</name>
    <dbReference type="NCBI Taxonomy" id="367825"/>
    <lineage>
        <taxon>Bacteria</taxon>
        <taxon>Pseudomonadati</taxon>
        <taxon>Pseudomonadota</taxon>
        <taxon>Betaproteobacteria</taxon>
        <taxon>Burkholderiales</taxon>
        <taxon>Burkholderiaceae</taxon>
        <taxon>Cupriavidus</taxon>
    </lineage>
</organism>
<accession>A0ABM6F4W6</accession>
<proteinExistence type="predicted"/>
<keyword evidence="2" id="KW-1185">Reference proteome</keyword>
<dbReference type="EMBL" id="CP017754">
    <property type="protein sequence ID" value="AOZ06535.1"/>
    <property type="molecule type" value="Genomic_DNA"/>
</dbReference>
<reference evidence="1 2" key="1">
    <citation type="submission" date="2016-10" db="EMBL/GenBank/DDBJ databases">
        <title>Complete genome sequences of three Cupriavidus strains isolated from various Malaysian environments.</title>
        <authorList>
            <person name="Abdullah A.A.-A."/>
            <person name="Shafie N.A.H."/>
            <person name="Lau N.S."/>
        </authorList>
    </citation>
    <scope>NUCLEOTIDE SEQUENCE [LARGE SCALE GENOMIC DNA]</scope>
    <source>
        <strain evidence="1 2">USMAA1020</strain>
    </source>
</reference>
<sequence>MQGHIMMGTTQTGGQDLEKYFASYVGMEGGNPRSKIWFCDVAPHPAMPGLQRPLEPAFAPPSWNDSFRKSHGAQMGKWLGHQRIAKVMTACVSALQGRHAGPREWEDYFRASLYRPEGNEFKINLYPLPLRPRMDISWRDAYGHDPLLVRKAQFIDVCHFGGRFAFLKAITRNWAPRVVVCINKTYSSQYIDAFGLAPLRPAVEVLQPADLTVKLIVYQDAQTRWVLCPPLAGPVGMSSDSQLSSFGELLANWCREPAPATVM</sequence>
<name>A0ABM6F4W6_9BURK</name>
<evidence type="ECO:0000313" key="2">
    <source>
        <dbReference type="Proteomes" id="UP000177515"/>
    </source>
</evidence>
<gene>
    <name evidence="1" type="ORF">BKK80_12420</name>
</gene>
<evidence type="ECO:0008006" key="3">
    <source>
        <dbReference type="Google" id="ProtNLM"/>
    </source>
</evidence>
<evidence type="ECO:0000313" key="1">
    <source>
        <dbReference type="EMBL" id="AOZ06535.1"/>
    </source>
</evidence>
<dbReference type="Proteomes" id="UP000177515">
    <property type="component" value="Chromosome 1"/>
</dbReference>
<protein>
    <recommendedName>
        <fullName evidence="3">Transcriptional regulator</fullName>
    </recommendedName>
</protein>